<proteinExistence type="predicted"/>
<keyword evidence="6" id="KW-1185">Reference proteome</keyword>
<dbReference type="Gene3D" id="3.40.50.720">
    <property type="entry name" value="NAD(P)-binding Rossmann-like Domain"/>
    <property type="match status" value="2"/>
</dbReference>
<dbReference type="Proteomes" id="UP000448292">
    <property type="component" value="Unassembled WGS sequence"/>
</dbReference>
<organism evidence="5 6">
    <name type="scientific">Oceanidesulfovibrio indonesiensis</name>
    <dbReference type="NCBI Taxonomy" id="54767"/>
    <lineage>
        <taxon>Bacteria</taxon>
        <taxon>Pseudomonadati</taxon>
        <taxon>Thermodesulfobacteriota</taxon>
        <taxon>Desulfovibrionia</taxon>
        <taxon>Desulfovibrionales</taxon>
        <taxon>Desulfovibrionaceae</taxon>
        <taxon>Oceanidesulfovibrio</taxon>
    </lineage>
</organism>
<reference evidence="5 6" key="1">
    <citation type="submission" date="2018-06" db="EMBL/GenBank/DDBJ databases">
        <title>Complete genome of Desulfovibrio indonesiensis P37SLT.</title>
        <authorList>
            <person name="Crispim J.S."/>
            <person name="Vidigal P.M.P."/>
            <person name="Silva L.C.F."/>
            <person name="Laguardia C.N."/>
            <person name="Araujo L.C."/>
            <person name="Dias R.S."/>
            <person name="Sousa M.P."/>
            <person name="Paula S.O."/>
            <person name="Silva C."/>
        </authorList>
    </citation>
    <scope>NUCLEOTIDE SEQUENCE [LARGE SCALE GENOMIC DNA]</scope>
    <source>
        <strain evidence="5 6">P37SLT</strain>
    </source>
</reference>
<name>A0A7M3MES8_9BACT</name>
<comment type="subcellular location">
    <subcellularLocation>
        <location evidence="1">Cell membrane</location>
        <topology evidence="1">Multi-pass membrane protein</topology>
    </subcellularLocation>
</comment>
<dbReference type="InterPro" id="IPR013099">
    <property type="entry name" value="K_chnl_dom"/>
</dbReference>
<dbReference type="Pfam" id="PF02254">
    <property type="entry name" value="TrkA_N"/>
    <property type="match status" value="2"/>
</dbReference>
<dbReference type="GO" id="GO:0006813">
    <property type="term" value="P:potassium ion transport"/>
    <property type="evidence" value="ECO:0007669"/>
    <property type="project" value="InterPro"/>
</dbReference>
<dbReference type="InterPro" id="IPR050721">
    <property type="entry name" value="Trk_Ktr_HKT_K-transport"/>
</dbReference>
<keyword evidence="5" id="KW-0406">Ion transport</keyword>
<feature type="transmembrane region" description="Helical" evidence="2">
    <location>
        <begin position="83"/>
        <end position="109"/>
    </location>
</feature>
<feature type="transmembrane region" description="Helical" evidence="2">
    <location>
        <begin position="21"/>
        <end position="46"/>
    </location>
</feature>
<dbReference type="InterPro" id="IPR003148">
    <property type="entry name" value="RCK_N"/>
</dbReference>
<feature type="transmembrane region" description="Helical" evidence="2">
    <location>
        <begin position="58"/>
        <end position="76"/>
    </location>
</feature>
<evidence type="ECO:0000259" key="3">
    <source>
        <dbReference type="PROSITE" id="PS51201"/>
    </source>
</evidence>
<dbReference type="InterPro" id="IPR036721">
    <property type="entry name" value="RCK_C_sf"/>
</dbReference>
<dbReference type="SUPFAM" id="SSF51735">
    <property type="entry name" value="NAD(P)-binding Rossmann-fold domains"/>
    <property type="match status" value="2"/>
</dbReference>
<dbReference type="PANTHER" id="PTHR43833">
    <property type="entry name" value="POTASSIUM CHANNEL PROTEIN 2-RELATED-RELATED"/>
    <property type="match status" value="1"/>
</dbReference>
<feature type="domain" description="RCK N-terminal" evidence="3">
    <location>
        <begin position="352"/>
        <end position="465"/>
    </location>
</feature>
<dbReference type="InterPro" id="IPR036291">
    <property type="entry name" value="NAD(P)-bd_dom_sf"/>
</dbReference>
<gene>
    <name evidence="5" type="ORF">DPQ33_09470</name>
</gene>
<dbReference type="Pfam" id="PF07885">
    <property type="entry name" value="Ion_trans_2"/>
    <property type="match status" value="1"/>
</dbReference>
<dbReference type="Pfam" id="PF02080">
    <property type="entry name" value="TrkA_C"/>
    <property type="match status" value="2"/>
</dbReference>
<dbReference type="OrthoDB" id="9799090at2"/>
<feature type="domain" description="RCK C-terminal" evidence="4">
    <location>
        <begin position="478"/>
        <end position="562"/>
    </location>
</feature>
<keyword evidence="5" id="KW-0813">Transport</keyword>
<comment type="caution">
    <text evidence="5">The sequence shown here is derived from an EMBL/GenBank/DDBJ whole genome shotgun (WGS) entry which is preliminary data.</text>
</comment>
<accession>A0A7M3MES8</accession>
<dbReference type="PANTHER" id="PTHR43833:SF9">
    <property type="entry name" value="POTASSIUM CHANNEL PROTEIN YUGO-RELATED"/>
    <property type="match status" value="1"/>
</dbReference>
<dbReference type="Gene3D" id="3.30.70.1450">
    <property type="entry name" value="Regulator of K+ conductance, C-terminal domain"/>
    <property type="match status" value="2"/>
</dbReference>
<evidence type="ECO:0000313" key="6">
    <source>
        <dbReference type="Proteomes" id="UP000448292"/>
    </source>
</evidence>
<evidence type="ECO:0000259" key="4">
    <source>
        <dbReference type="PROSITE" id="PS51202"/>
    </source>
</evidence>
<dbReference type="RefSeq" id="WP_144302977.1">
    <property type="nucleotide sequence ID" value="NZ_QMIE01000007.1"/>
</dbReference>
<feature type="domain" description="RCK C-terminal" evidence="4">
    <location>
        <begin position="263"/>
        <end position="347"/>
    </location>
</feature>
<evidence type="ECO:0000256" key="1">
    <source>
        <dbReference type="ARBA" id="ARBA00004651"/>
    </source>
</evidence>
<evidence type="ECO:0000256" key="2">
    <source>
        <dbReference type="SAM" id="Phobius"/>
    </source>
</evidence>
<dbReference type="InterPro" id="IPR006037">
    <property type="entry name" value="RCK_C"/>
</dbReference>
<dbReference type="SUPFAM" id="SSF116726">
    <property type="entry name" value="TrkA C-terminal domain-like"/>
    <property type="match status" value="2"/>
</dbReference>
<protein>
    <submittedName>
        <fullName evidence="5">Potassium channel protein</fullName>
    </submittedName>
</protein>
<keyword evidence="2" id="KW-0812">Transmembrane</keyword>
<dbReference type="AlphaFoldDB" id="A0A7M3MES8"/>
<dbReference type="PROSITE" id="PS51202">
    <property type="entry name" value="RCK_C"/>
    <property type="match status" value="2"/>
</dbReference>
<keyword evidence="2" id="KW-0472">Membrane</keyword>
<dbReference type="EMBL" id="QMIE01000007">
    <property type="protein sequence ID" value="TVM17394.1"/>
    <property type="molecule type" value="Genomic_DNA"/>
</dbReference>
<dbReference type="Gene3D" id="1.10.287.70">
    <property type="match status" value="1"/>
</dbReference>
<evidence type="ECO:0000313" key="5">
    <source>
        <dbReference type="EMBL" id="TVM17394.1"/>
    </source>
</evidence>
<dbReference type="PROSITE" id="PS51201">
    <property type="entry name" value="RCK_N"/>
    <property type="match status" value="2"/>
</dbReference>
<keyword evidence="5" id="KW-0407">Ion channel</keyword>
<sequence>MKFIPSQMMYLLQDRRAKRNLRALAKFIAVLIGFVTLYSVLFHVLMEQEGQEHTWVTGVYWTLTVMSTLGFGDITFTSDIGRLFSTVVLLSGIVFLLVMLPFAFIQFFYAPFLEAQRKSRAPRELPEHTTGHLIIIGFEAAALSLATRLRRFSYNYCILVPEVAQALELVDQGFRVVVGDYDDPETYRRLRAPQAAMIVALSDDMKNTHAAYTIREVTSTVPIVANADSEDSVDILQLAGAEHTFQFMRMLGEMLARRIPGTDTKSNIIGSLGNLHIAEAPAKGTPMVGCSIQDSGLREATGMNVVGLWERGQMVPPRLETVIHSNSSLVLAGTREQLEAYDTLVGDSPPVSSPVLILGGGRVGRAAAETLRQRDVNYRIVEKNPKLARDSNNWVVGNASDYDILVSAGIREAPSVFVTTHNDDLNIYLTIYCRRLRPDIQIISRATLDRSISVLHKAGADLVMSYSTMAANTVINLLSPGKLLTLTEGLNIFRVKTHPSLAGKSLVHSRIREDTGCSVIAIDKGDEVEINPDPAVRLKKGHALLVIGDAESERRFMRKYPE</sequence>
<keyword evidence="2" id="KW-1133">Transmembrane helix</keyword>
<dbReference type="GO" id="GO:0008324">
    <property type="term" value="F:monoatomic cation transmembrane transporter activity"/>
    <property type="evidence" value="ECO:0007669"/>
    <property type="project" value="InterPro"/>
</dbReference>
<dbReference type="SUPFAM" id="SSF81324">
    <property type="entry name" value="Voltage-gated potassium channels"/>
    <property type="match status" value="1"/>
</dbReference>
<feature type="domain" description="RCK N-terminal" evidence="3">
    <location>
        <begin position="130"/>
        <end position="245"/>
    </location>
</feature>
<dbReference type="GO" id="GO:0005886">
    <property type="term" value="C:plasma membrane"/>
    <property type="evidence" value="ECO:0007669"/>
    <property type="project" value="UniProtKB-SubCell"/>
</dbReference>